<keyword evidence="1" id="KW-0472">Membrane</keyword>
<protein>
    <recommendedName>
        <fullName evidence="2">SGNH hydrolase-type esterase domain-containing protein</fullName>
    </recommendedName>
</protein>
<dbReference type="PANTHER" id="PTHR30383:SF5">
    <property type="entry name" value="SGNH HYDROLASE-TYPE ESTERASE DOMAIN-CONTAINING PROTEIN"/>
    <property type="match status" value="1"/>
</dbReference>
<reference evidence="3" key="1">
    <citation type="submission" date="2021-01" db="EMBL/GenBank/DDBJ databases">
        <authorList>
            <person name="Corre E."/>
            <person name="Pelletier E."/>
            <person name="Niang G."/>
            <person name="Scheremetjew M."/>
            <person name="Finn R."/>
            <person name="Kale V."/>
            <person name="Holt S."/>
            <person name="Cochrane G."/>
            <person name="Meng A."/>
            <person name="Brown T."/>
            <person name="Cohen L."/>
        </authorList>
    </citation>
    <scope>NUCLEOTIDE SEQUENCE</scope>
    <source>
        <strain evidence="3">CCMP127</strain>
    </source>
</reference>
<keyword evidence="1" id="KW-0812">Transmembrane</keyword>
<accession>A0A7S3LHJ9</accession>
<dbReference type="InterPro" id="IPR036514">
    <property type="entry name" value="SGNH_hydro_sf"/>
</dbReference>
<evidence type="ECO:0000259" key="2">
    <source>
        <dbReference type="Pfam" id="PF13472"/>
    </source>
</evidence>
<evidence type="ECO:0000256" key="1">
    <source>
        <dbReference type="SAM" id="Phobius"/>
    </source>
</evidence>
<dbReference type="InterPro" id="IPR051532">
    <property type="entry name" value="Ester_Hydrolysis_Enzymes"/>
</dbReference>
<dbReference type="PANTHER" id="PTHR30383">
    <property type="entry name" value="THIOESTERASE 1/PROTEASE 1/LYSOPHOSPHOLIPASE L1"/>
    <property type="match status" value="1"/>
</dbReference>
<dbReference type="AlphaFoldDB" id="A0A7S3LHJ9"/>
<organism evidence="3">
    <name type="scientific">Amphora coffeiformis</name>
    <dbReference type="NCBI Taxonomy" id="265554"/>
    <lineage>
        <taxon>Eukaryota</taxon>
        <taxon>Sar</taxon>
        <taxon>Stramenopiles</taxon>
        <taxon>Ochrophyta</taxon>
        <taxon>Bacillariophyta</taxon>
        <taxon>Bacillariophyceae</taxon>
        <taxon>Bacillariophycidae</taxon>
        <taxon>Thalassiophysales</taxon>
        <taxon>Catenulaceae</taxon>
        <taxon>Amphora</taxon>
    </lineage>
</organism>
<dbReference type="EMBL" id="HBIM01024422">
    <property type="protein sequence ID" value="CAE0421464.1"/>
    <property type="molecule type" value="Transcribed_RNA"/>
</dbReference>
<dbReference type="Gene3D" id="3.40.50.1110">
    <property type="entry name" value="SGNH hydrolase"/>
    <property type="match status" value="1"/>
</dbReference>
<dbReference type="InterPro" id="IPR013830">
    <property type="entry name" value="SGNH_hydro"/>
</dbReference>
<keyword evidence="1" id="KW-1133">Transmembrane helix</keyword>
<evidence type="ECO:0000313" key="3">
    <source>
        <dbReference type="EMBL" id="CAE0421464.1"/>
    </source>
</evidence>
<feature type="transmembrane region" description="Helical" evidence="1">
    <location>
        <begin position="50"/>
        <end position="68"/>
    </location>
</feature>
<dbReference type="GO" id="GO:0004622">
    <property type="term" value="F:phosphatidylcholine lysophospholipase activity"/>
    <property type="evidence" value="ECO:0007669"/>
    <property type="project" value="TreeGrafter"/>
</dbReference>
<sequence length="590" mass="66106">MNMNKHDKPRSHKTYCQAKETPPFCQLTLKNCRRTYFMKRPSSAKCLRRYLLLLLFTIYHLATAFIPAPTKTYSSVLTKNVFPAKDLPPLMAFKPHAFLNDSMKFAGPMATIGLTLPQLQDLSMKNIQRVGETSLAAMLFVAAVQGALIMHQYATNPAGELIVPPGLTLGTEDASQITEGANIDPCGVATRGEKRQQMMDSLQNIENLVCNRNDESIQANMKRGWYHVNRLLVLLVPLAVEQFGFAALQYSHMMHLAVIMGLVHIFDFFQRLPDTREEIAISDEPEFGENPHIVVLGDSMAVGIGCVNEFDPDKNSGILRRIEQVEADPEQKEGFGPVFPRMLARTLSRRLKRSVTWRSAGVDGGDTNQIRQFLLPVIQEEVDKGIPPDVVVVLTGSNDLKHIIQTDSETGGRASIRGFRANLMTIVQEIHAISPQTRVVFPALPTYRLDANSVLNIFPLSLFLDGLISFWDAQKIHVANQCPGVMHVDLKLKDVYKWYAEESGHGSEEPTLLSADGIHVSLMHSRWQCFFDISKKNFHLLQPNAKCYSKWGSFVGNAIADKIIETQHMGQTPQPRPAYLSRRMGWASSH</sequence>
<proteinExistence type="predicted"/>
<name>A0A7S3LHJ9_9STRA</name>
<dbReference type="Pfam" id="PF13472">
    <property type="entry name" value="Lipase_GDSL_2"/>
    <property type="match status" value="1"/>
</dbReference>
<dbReference type="SUPFAM" id="SSF52266">
    <property type="entry name" value="SGNH hydrolase"/>
    <property type="match status" value="1"/>
</dbReference>
<feature type="domain" description="SGNH hydrolase-type esterase" evidence="2">
    <location>
        <begin position="295"/>
        <end position="448"/>
    </location>
</feature>
<gene>
    <name evidence="3" type="ORF">ACOF00016_LOCUS18104</name>
</gene>